<evidence type="ECO:0000313" key="8">
    <source>
        <dbReference type="Proteomes" id="UP001239759"/>
    </source>
</evidence>
<organism evidence="6 7">
    <name type="scientific">Corynebacterium pseudodiphtheriticum</name>
    <dbReference type="NCBI Taxonomy" id="37637"/>
    <lineage>
        <taxon>Bacteria</taxon>
        <taxon>Bacillati</taxon>
        <taxon>Actinomycetota</taxon>
        <taxon>Actinomycetes</taxon>
        <taxon>Mycobacteriales</taxon>
        <taxon>Corynebacteriaceae</taxon>
        <taxon>Corynebacterium</taxon>
    </lineage>
</organism>
<dbReference type="EMBL" id="JASNUQ010000022">
    <property type="protein sequence ID" value="MDK4291071.1"/>
    <property type="molecule type" value="Genomic_DNA"/>
</dbReference>
<name>A0AAP4F602_9CORY</name>
<dbReference type="InterPro" id="IPR022939">
    <property type="entry name" value="Nb(III)_bact/plant"/>
</dbReference>
<feature type="binding site" evidence="2">
    <location>
        <position position="185"/>
    </location>
    <ligand>
        <name>heme b</name>
        <dbReference type="ChEBI" id="CHEBI:60344"/>
    </ligand>
</feature>
<accession>A0AAP4F602</accession>
<feature type="short sequence motif" description="GXWXGXG" evidence="2">
    <location>
        <begin position="81"/>
        <end position="87"/>
    </location>
</feature>
<gene>
    <name evidence="5" type="ORF">QPX23_10165</name>
    <name evidence="6" type="ORF">QPX42_09815</name>
</gene>
<dbReference type="EMBL" id="JASNVH010000018">
    <property type="protein sequence ID" value="MDK4307829.1"/>
    <property type="molecule type" value="Genomic_DNA"/>
</dbReference>
<dbReference type="PANTHER" id="PTHR15854:SF4">
    <property type="entry name" value="PEROXYNITRITE ISOMERASE THAP4"/>
    <property type="match status" value="1"/>
</dbReference>
<feature type="compositionally biased region" description="Low complexity" evidence="3">
    <location>
        <begin position="1"/>
        <end position="10"/>
    </location>
</feature>
<feature type="domain" description="THAP4-like heme-binding" evidence="4">
    <location>
        <begin position="75"/>
        <end position="224"/>
    </location>
</feature>
<proteinExistence type="inferred from homology"/>
<evidence type="ECO:0000259" key="4">
    <source>
        <dbReference type="Pfam" id="PF08768"/>
    </source>
</evidence>
<dbReference type="Proteomes" id="UP001239759">
    <property type="component" value="Unassembled WGS sequence"/>
</dbReference>
<dbReference type="Gene3D" id="2.40.128.20">
    <property type="match status" value="1"/>
</dbReference>
<dbReference type="InterPro" id="IPR045165">
    <property type="entry name" value="Nitrobindin"/>
</dbReference>
<evidence type="ECO:0000313" key="5">
    <source>
        <dbReference type="EMBL" id="MDK4291071.1"/>
    </source>
</evidence>
<reference evidence="6 8" key="1">
    <citation type="submission" date="2023-05" db="EMBL/GenBank/DDBJ databases">
        <title>Metabolic capabilities are highly conserved among human nasal-associated Corynebacterium species in pangenomic analyses.</title>
        <authorList>
            <person name="Tran T.H."/>
            <person name="Roberts A.Q."/>
            <person name="Escapa I.F."/>
            <person name="Gao W."/>
            <person name="Conlan S."/>
            <person name="Kong H."/>
            <person name="Segre J.A."/>
            <person name="Kelly M.S."/>
            <person name="Lemon K.P."/>
        </authorList>
    </citation>
    <scope>NUCLEOTIDE SEQUENCE</scope>
    <source>
        <strain evidence="6">KPL2773</strain>
        <strain evidence="5 8">KPL3772</strain>
    </source>
</reference>
<evidence type="ECO:0000313" key="7">
    <source>
        <dbReference type="Proteomes" id="UP001224412"/>
    </source>
</evidence>
<evidence type="ECO:0000256" key="2">
    <source>
        <dbReference type="HAMAP-Rule" id="MF_01297"/>
    </source>
</evidence>
<dbReference type="AlphaFoldDB" id="A0AAP4F602"/>
<comment type="similarity">
    <text evidence="2">Belongs to the nitrobindin family.</text>
</comment>
<protein>
    <recommendedName>
        <fullName evidence="1 2">Ferric nitrobindin-like protein</fullName>
    </recommendedName>
</protein>
<evidence type="ECO:0000256" key="1">
    <source>
        <dbReference type="ARBA" id="ARBA00026205"/>
    </source>
</evidence>
<dbReference type="InterPro" id="IPR014878">
    <property type="entry name" value="THAP4-like_heme-bd"/>
</dbReference>
<dbReference type="HAMAP" id="MF_01297">
    <property type="entry name" value="nitrobindin"/>
    <property type="match status" value="1"/>
</dbReference>
<comment type="caution">
    <text evidence="2">Lacks conserved residue(s) required for the propagation of feature annotation.</text>
</comment>
<dbReference type="SUPFAM" id="SSF50814">
    <property type="entry name" value="Lipocalins"/>
    <property type="match status" value="1"/>
</dbReference>
<evidence type="ECO:0000313" key="6">
    <source>
        <dbReference type="EMBL" id="MDK4307829.1"/>
    </source>
</evidence>
<sequence length="227" mass="25015">MTSEEQNNPKNQKDQKQKVNPQMRLDGNQAVNLAEQQAKKTADKNIPQTGLGALPVPDDTANLRYGPNLNDGLLGVLPLIGVWRGEGQAVTSEGQHTFGQEITFSHNGENHVKYDSRTWFIDENGKPAGASRRETGYLRIDGKDAMELTYTSSDGIVEIMYGQPHNERSWELESASTMVTETGPKTLGPGKRLYGLMPNNDLGWVDERVTDGELAPYMSAQLQRVAG</sequence>
<dbReference type="Proteomes" id="UP001224412">
    <property type="component" value="Unassembled WGS sequence"/>
</dbReference>
<comment type="caution">
    <text evidence="2">Lacks the conserved His residue that binds heme iron in the nitrobindin family.</text>
</comment>
<keyword evidence="8" id="KW-1185">Reference proteome</keyword>
<dbReference type="Pfam" id="PF08768">
    <property type="entry name" value="THAP4_heme-bd"/>
    <property type="match status" value="1"/>
</dbReference>
<dbReference type="InterPro" id="IPR012674">
    <property type="entry name" value="Calycin"/>
</dbReference>
<dbReference type="PANTHER" id="PTHR15854">
    <property type="entry name" value="THAP4 PROTEIN"/>
    <property type="match status" value="1"/>
</dbReference>
<evidence type="ECO:0000256" key="3">
    <source>
        <dbReference type="SAM" id="MobiDB-lite"/>
    </source>
</evidence>
<comment type="caution">
    <text evidence="6">The sequence shown here is derived from an EMBL/GenBank/DDBJ whole genome shotgun (WGS) entry which is preliminary data.</text>
</comment>
<feature type="region of interest" description="Disordered" evidence="3">
    <location>
        <begin position="1"/>
        <end position="30"/>
    </location>
</feature>
<dbReference type="CDD" id="cd07828">
    <property type="entry name" value="lipocalin_heme-bd-THAP4-like"/>
    <property type="match status" value="1"/>
</dbReference>